<dbReference type="InterPro" id="IPR025990">
    <property type="entry name" value="zinc_ribbon_bacterial"/>
</dbReference>
<accession>A0A1I5JS10</accession>
<dbReference type="InterPro" id="IPR017143">
    <property type="entry name" value="UCP037225"/>
</dbReference>
<name>A0A1I5JS10_9GAMM</name>
<evidence type="ECO:0000313" key="1">
    <source>
        <dbReference type="EMBL" id="SFO75578.1"/>
    </source>
</evidence>
<dbReference type="OrthoDB" id="9814566at2"/>
<reference evidence="1 2" key="1">
    <citation type="submission" date="2016-10" db="EMBL/GenBank/DDBJ databases">
        <authorList>
            <person name="de Groot N.N."/>
        </authorList>
    </citation>
    <scope>NUCLEOTIDE SEQUENCE [LARGE SCALE GENOMIC DNA]</scope>
    <source>
        <strain evidence="1 2">DSM 15893</strain>
    </source>
</reference>
<dbReference type="AlphaFoldDB" id="A0A1I5JS10"/>
<dbReference type="EMBL" id="FOWR01000002">
    <property type="protein sequence ID" value="SFO75578.1"/>
    <property type="molecule type" value="Genomic_DNA"/>
</dbReference>
<dbReference type="Proteomes" id="UP000182692">
    <property type="component" value="Unassembled WGS sequence"/>
</dbReference>
<dbReference type="RefSeq" id="WP_017010779.1">
    <property type="nucleotide sequence ID" value="NZ_FOWR01000002.1"/>
</dbReference>
<dbReference type="Pfam" id="PF14255">
    <property type="entry name" value="Zn_ribbon_21"/>
    <property type="match status" value="1"/>
</dbReference>
<protein>
    <submittedName>
        <fullName evidence="1">Cysteine-rich CPXCG</fullName>
    </submittedName>
</protein>
<organism evidence="1 2">
    <name type="scientific">Enterovibrio norvegicus DSM 15893</name>
    <dbReference type="NCBI Taxonomy" id="1121869"/>
    <lineage>
        <taxon>Bacteria</taxon>
        <taxon>Pseudomonadati</taxon>
        <taxon>Pseudomonadota</taxon>
        <taxon>Gammaproteobacteria</taxon>
        <taxon>Vibrionales</taxon>
        <taxon>Vibrionaceae</taxon>
        <taxon>Enterovibrio</taxon>
    </lineage>
</organism>
<gene>
    <name evidence="1" type="ORF">SAMN03084138_00299</name>
</gene>
<dbReference type="STRING" id="1121869.SAMN03084138_00299"/>
<evidence type="ECO:0000313" key="2">
    <source>
        <dbReference type="Proteomes" id="UP000182692"/>
    </source>
</evidence>
<dbReference type="PIRSF" id="PIRSF037225">
    <property type="entry name" value="UCP037225"/>
    <property type="match status" value="1"/>
</dbReference>
<sequence>MTELDERAIDCPYCGESIQVLIDSEDSGQQYIEDCQVCCRPITFFVQQENDGSLYVSVHDENDAF</sequence>
<dbReference type="GeneID" id="35872963"/>
<proteinExistence type="predicted"/>